<proteinExistence type="predicted"/>
<sequence length="258" mass="29244">MSVSPLPNIKRKVLIPLPDYGFDPTEAAIPWSLLTANGHEVYFATPSGYSSMCDMRILRGTGLGIWKPFLMAGTKASLEYNYMSNSDTFCNPYKYTSLHPEEFDALLLPGGHDKAIKEYLESPILQEIIADYFVNSRPVAAICHGVLLVARSMNPLTQKSVLFNYKTTALLTKQERMAYQLTRLWLKDYYLTYPISVQDEVTSLLASPSQFIEGPLPMLKDSITHPERGFSLLDRHYLSARWPGDVYHFANAFLEMLK</sequence>
<dbReference type="InterPro" id="IPR029062">
    <property type="entry name" value="Class_I_gatase-like"/>
</dbReference>
<gene>
    <name evidence="1" type="ORF">DVR12_20285</name>
</gene>
<dbReference type="Gene3D" id="3.40.50.880">
    <property type="match status" value="1"/>
</dbReference>
<dbReference type="InterPro" id="IPR032633">
    <property type="entry name" value="ThiJ-like"/>
</dbReference>
<keyword evidence="2" id="KW-1185">Reference proteome</keyword>
<evidence type="ECO:0000313" key="2">
    <source>
        <dbReference type="Proteomes" id="UP000260644"/>
    </source>
</evidence>
<dbReference type="PANTHER" id="PTHR43068:SF1">
    <property type="entry name" value="SLR1854 PROTEIN"/>
    <property type="match status" value="1"/>
</dbReference>
<dbReference type="EMBL" id="QPMM01000011">
    <property type="protein sequence ID" value="RFS20062.1"/>
    <property type="molecule type" value="Genomic_DNA"/>
</dbReference>
<dbReference type="Pfam" id="PF17124">
    <property type="entry name" value="ThiJ_like"/>
    <property type="match status" value="1"/>
</dbReference>
<evidence type="ECO:0008006" key="3">
    <source>
        <dbReference type="Google" id="ProtNLM"/>
    </source>
</evidence>
<dbReference type="PANTHER" id="PTHR43068">
    <property type="entry name" value="SLR1854 PROTEIN"/>
    <property type="match status" value="1"/>
</dbReference>
<name>A0A3E1Y5S2_9BACT</name>
<reference evidence="1 2" key="1">
    <citation type="submission" date="2018-07" db="EMBL/GenBank/DDBJ databases">
        <title>Chitinophaga K2CV101002-2 sp. nov., isolated from a monsoon evergreen broad-leaved forest soil.</title>
        <authorList>
            <person name="Lv Y."/>
        </authorList>
    </citation>
    <scope>NUCLEOTIDE SEQUENCE [LARGE SCALE GENOMIC DNA]</scope>
    <source>
        <strain evidence="1 2">GDMCC 1.1288</strain>
    </source>
</reference>
<dbReference type="OrthoDB" id="9792284at2"/>
<dbReference type="AlphaFoldDB" id="A0A3E1Y5S2"/>
<comment type="caution">
    <text evidence="1">The sequence shown here is derived from an EMBL/GenBank/DDBJ whole genome shotgun (WGS) entry which is preliminary data.</text>
</comment>
<dbReference type="Proteomes" id="UP000260644">
    <property type="component" value="Unassembled WGS sequence"/>
</dbReference>
<dbReference type="RefSeq" id="WP_116977623.1">
    <property type="nucleotide sequence ID" value="NZ_QPMM01000011.1"/>
</dbReference>
<evidence type="ECO:0000313" key="1">
    <source>
        <dbReference type="EMBL" id="RFS20062.1"/>
    </source>
</evidence>
<organism evidence="1 2">
    <name type="scientific">Chitinophaga silvatica</name>
    <dbReference type="NCBI Taxonomy" id="2282649"/>
    <lineage>
        <taxon>Bacteria</taxon>
        <taxon>Pseudomonadati</taxon>
        <taxon>Bacteroidota</taxon>
        <taxon>Chitinophagia</taxon>
        <taxon>Chitinophagales</taxon>
        <taxon>Chitinophagaceae</taxon>
        <taxon>Chitinophaga</taxon>
    </lineage>
</organism>
<accession>A0A3E1Y5S2</accession>
<protein>
    <recommendedName>
        <fullName evidence="3">Intracellular protease/amidase</fullName>
    </recommendedName>
</protein>
<dbReference type="SUPFAM" id="SSF52317">
    <property type="entry name" value="Class I glutamine amidotransferase-like"/>
    <property type="match status" value="1"/>
</dbReference>